<dbReference type="Pfam" id="PF12498">
    <property type="entry name" value="bZIP_C"/>
    <property type="match status" value="1"/>
</dbReference>
<dbReference type="InterPro" id="IPR020983">
    <property type="entry name" value="Basic_leucine-zipper_C"/>
</dbReference>
<evidence type="ECO:0000313" key="2">
    <source>
        <dbReference type="EMBL" id="WOH11156.1"/>
    </source>
</evidence>
<proteinExistence type="predicted"/>
<dbReference type="Proteomes" id="UP000077755">
    <property type="component" value="Chromosome 8"/>
</dbReference>
<reference evidence="2" key="1">
    <citation type="journal article" date="2016" name="Nat. Genet.">
        <title>A high-quality carrot genome assembly provides new insights into carotenoid accumulation and asterid genome evolution.</title>
        <authorList>
            <person name="Iorizzo M."/>
            <person name="Ellison S."/>
            <person name="Senalik D."/>
            <person name="Zeng P."/>
            <person name="Satapoomin P."/>
            <person name="Huang J."/>
            <person name="Bowman M."/>
            <person name="Iovene M."/>
            <person name="Sanseverino W."/>
            <person name="Cavagnaro P."/>
            <person name="Yildiz M."/>
            <person name="Macko-Podgorni A."/>
            <person name="Moranska E."/>
            <person name="Grzebelus E."/>
            <person name="Grzebelus D."/>
            <person name="Ashrafi H."/>
            <person name="Zheng Z."/>
            <person name="Cheng S."/>
            <person name="Spooner D."/>
            <person name="Van Deynze A."/>
            <person name="Simon P."/>
        </authorList>
    </citation>
    <scope>NUCLEOTIDE SEQUENCE</scope>
    <source>
        <tissue evidence="2">Leaf</tissue>
    </source>
</reference>
<accession>A0AAF0XN47</accession>
<gene>
    <name evidence="2" type="ORF">DCAR_0830635</name>
</gene>
<name>A0AAF0XN47_DAUCS</name>
<reference evidence="2" key="2">
    <citation type="submission" date="2022-03" db="EMBL/GenBank/DDBJ databases">
        <title>Draft title - Genomic analysis of global carrot germplasm unveils the trajectory of domestication and the origin of high carotenoid orange carrot.</title>
        <authorList>
            <person name="Iorizzo M."/>
            <person name="Ellison S."/>
            <person name="Senalik D."/>
            <person name="Macko-Podgorni A."/>
            <person name="Grzebelus D."/>
            <person name="Bostan H."/>
            <person name="Rolling W."/>
            <person name="Curaba J."/>
            <person name="Simon P."/>
        </authorList>
    </citation>
    <scope>NUCLEOTIDE SEQUENCE</scope>
    <source>
        <tissue evidence="2">Leaf</tissue>
    </source>
</reference>
<keyword evidence="3" id="KW-1185">Reference proteome</keyword>
<organism evidence="2 3">
    <name type="scientific">Daucus carota subsp. sativus</name>
    <name type="common">Carrot</name>
    <dbReference type="NCBI Taxonomy" id="79200"/>
    <lineage>
        <taxon>Eukaryota</taxon>
        <taxon>Viridiplantae</taxon>
        <taxon>Streptophyta</taxon>
        <taxon>Embryophyta</taxon>
        <taxon>Tracheophyta</taxon>
        <taxon>Spermatophyta</taxon>
        <taxon>Magnoliopsida</taxon>
        <taxon>eudicotyledons</taxon>
        <taxon>Gunneridae</taxon>
        <taxon>Pentapetalae</taxon>
        <taxon>asterids</taxon>
        <taxon>campanulids</taxon>
        <taxon>Apiales</taxon>
        <taxon>Apiaceae</taxon>
        <taxon>Apioideae</taxon>
        <taxon>Scandiceae</taxon>
        <taxon>Daucinae</taxon>
        <taxon>Daucus</taxon>
        <taxon>Daucus sect. Daucus</taxon>
    </lineage>
</organism>
<evidence type="ECO:0000259" key="1">
    <source>
        <dbReference type="Pfam" id="PF12498"/>
    </source>
</evidence>
<protein>
    <recommendedName>
        <fullName evidence="1">Basic leucine-zipper C-terminal domain-containing protein</fullName>
    </recommendedName>
</protein>
<dbReference type="EMBL" id="CP093350">
    <property type="protein sequence ID" value="WOH11156.1"/>
    <property type="molecule type" value="Genomic_DNA"/>
</dbReference>
<evidence type="ECO:0000313" key="3">
    <source>
        <dbReference type="Proteomes" id="UP000077755"/>
    </source>
</evidence>
<feature type="domain" description="Basic leucine-zipper C-terminal" evidence="1">
    <location>
        <begin position="1"/>
        <end position="55"/>
    </location>
</feature>
<sequence length="90" mass="10225">MAEETVERVVERVTGLNPMFQAMLSEISTIGMPSYSRSPSDTLADTIQDVLKQHFYYLDHLQKRIRGGVGVLHFQRPLLVHSNRNPLISS</sequence>
<dbReference type="AlphaFoldDB" id="A0AAF0XN47"/>